<dbReference type="GO" id="GO:0000287">
    <property type="term" value="F:magnesium ion binding"/>
    <property type="evidence" value="ECO:0007669"/>
    <property type="project" value="InterPro"/>
</dbReference>
<dbReference type="InterPro" id="IPR029061">
    <property type="entry name" value="THDP-binding"/>
</dbReference>
<accession>A0A211Z1F8</accession>
<dbReference type="GO" id="GO:0003984">
    <property type="term" value="F:acetolactate synthase activity"/>
    <property type="evidence" value="ECO:0007669"/>
    <property type="project" value="TreeGrafter"/>
</dbReference>
<evidence type="ECO:0000313" key="7">
    <source>
        <dbReference type="Proteomes" id="UP000196655"/>
    </source>
</evidence>
<dbReference type="Proteomes" id="UP000196655">
    <property type="component" value="Unassembled WGS sequence"/>
</dbReference>
<keyword evidence="7" id="KW-1185">Reference proteome</keyword>
<dbReference type="PROSITE" id="PS00187">
    <property type="entry name" value="TPP_ENZYMES"/>
    <property type="match status" value="1"/>
</dbReference>
<reference evidence="7" key="1">
    <citation type="submission" date="2017-05" db="EMBL/GenBank/DDBJ databases">
        <authorList>
            <person name="Macchi M."/>
            <person name="Festa S."/>
            <person name="Coppotelli B.M."/>
            <person name="Morelli I.S."/>
        </authorList>
    </citation>
    <scope>NUCLEOTIDE SEQUENCE [LARGE SCALE GENOMIC DNA]</scope>
    <source>
        <strain evidence="7">I</strain>
    </source>
</reference>
<comment type="caution">
    <text evidence="6">The sequence shown here is derived from an EMBL/GenBank/DDBJ whole genome shotgun (WGS) entry which is preliminary data.</text>
</comment>
<dbReference type="GO" id="GO:0009099">
    <property type="term" value="P:L-valine biosynthetic process"/>
    <property type="evidence" value="ECO:0007669"/>
    <property type="project" value="TreeGrafter"/>
</dbReference>
<dbReference type="AlphaFoldDB" id="A0A211Z1F8"/>
<dbReference type="GO" id="GO:0005948">
    <property type="term" value="C:acetolactate synthase complex"/>
    <property type="evidence" value="ECO:0007669"/>
    <property type="project" value="TreeGrafter"/>
</dbReference>
<dbReference type="GO" id="GO:0009097">
    <property type="term" value="P:isoleucine biosynthetic process"/>
    <property type="evidence" value="ECO:0007669"/>
    <property type="project" value="TreeGrafter"/>
</dbReference>
<dbReference type="CDD" id="cd00568">
    <property type="entry name" value="TPP_enzymes"/>
    <property type="match status" value="1"/>
</dbReference>
<dbReference type="Pfam" id="PF02775">
    <property type="entry name" value="TPP_enzyme_C"/>
    <property type="match status" value="1"/>
</dbReference>
<evidence type="ECO:0000256" key="2">
    <source>
        <dbReference type="ARBA" id="ARBA00007812"/>
    </source>
</evidence>
<evidence type="ECO:0000259" key="5">
    <source>
        <dbReference type="Pfam" id="PF02775"/>
    </source>
</evidence>
<proteinExistence type="inferred from homology"/>
<organism evidence="6 7">
    <name type="scientific">Inquilinus limosus</name>
    <dbReference type="NCBI Taxonomy" id="171674"/>
    <lineage>
        <taxon>Bacteria</taxon>
        <taxon>Pseudomonadati</taxon>
        <taxon>Pseudomonadota</taxon>
        <taxon>Alphaproteobacteria</taxon>
        <taxon>Rhodospirillales</taxon>
        <taxon>Rhodospirillaceae</taxon>
        <taxon>Inquilinus</taxon>
    </lineage>
</organism>
<dbReference type="Gene3D" id="3.40.50.970">
    <property type="match status" value="1"/>
</dbReference>
<dbReference type="PANTHER" id="PTHR18968:SF13">
    <property type="entry name" value="ACETOLACTATE SYNTHASE CATALYTIC SUBUNIT, MITOCHONDRIAL"/>
    <property type="match status" value="1"/>
</dbReference>
<protein>
    <recommendedName>
        <fullName evidence="5">Thiamine pyrophosphate enzyme TPP-binding domain-containing protein</fullName>
    </recommendedName>
</protein>
<feature type="domain" description="Thiamine pyrophosphate enzyme TPP-binding" evidence="5">
    <location>
        <begin position="135"/>
        <end position="280"/>
    </location>
</feature>
<dbReference type="InterPro" id="IPR000399">
    <property type="entry name" value="TPP-bd_CS"/>
</dbReference>
<evidence type="ECO:0000256" key="4">
    <source>
        <dbReference type="SAM" id="MobiDB-lite"/>
    </source>
</evidence>
<dbReference type="GO" id="GO:0030976">
    <property type="term" value="F:thiamine pyrophosphate binding"/>
    <property type="evidence" value="ECO:0007669"/>
    <property type="project" value="InterPro"/>
</dbReference>
<comment type="similarity">
    <text evidence="2">Belongs to the TPP enzyme family.</text>
</comment>
<dbReference type="GO" id="GO:0050660">
    <property type="term" value="F:flavin adenine dinucleotide binding"/>
    <property type="evidence" value="ECO:0007669"/>
    <property type="project" value="TreeGrafter"/>
</dbReference>
<dbReference type="InterPro" id="IPR011766">
    <property type="entry name" value="TPP_enzyme_TPP-bd"/>
</dbReference>
<comment type="cofactor">
    <cofactor evidence="1">
        <name>thiamine diphosphate</name>
        <dbReference type="ChEBI" id="CHEBI:58937"/>
    </cofactor>
</comment>
<dbReference type="InterPro" id="IPR045229">
    <property type="entry name" value="TPP_enz"/>
</dbReference>
<evidence type="ECO:0000256" key="3">
    <source>
        <dbReference type="ARBA" id="ARBA00023052"/>
    </source>
</evidence>
<name>A0A211Z1F8_9PROT</name>
<dbReference type="PANTHER" id="PTHR18968">
    <property type="entry name" value="THIAMINE PYROPHOSPHATE ENZYMES"/>
    <property type="match status" value="1"/>
</dbReference>
<gene>
    <name evidence="6" type="ORF">BWR60_32615</name>
</gene>
<evidence type="ECO:0000313" key="6">
    <source>
        <dbReference type="EMBL" id="OWJ59091.1"/>
    </source>
</evidence>
<keyword evidence="3" id="KW-0786">Thiamine pyrophosphate</keyword>
<feature type="region of interest" description="Disordered" evidence="4">
    <location>
        <begin position="48"/>
        <end position="91"/>
    </location>
</feature>
<evidence type="ECO:0000256" key="1">
    <source>
        <dbReference type="ARBA" id="ARBA00001964"/>
    </source>
</evidence>
<sequence>MHHAGTRLLAAPVAAIEALAEAISADNCQEGSGVSNCLSRLAGEVGRPQDDRVRAGPGLDNIPSPGAAGAAPTSPASGRGNLEAGTLTQTWPEGEPQVARAVLAKRFAAPAEWGPHTIIEVLNRSVGEGDLVTVDAGAHRILLSQKWVARRPLSLLQSAGFCTMAGALPLAIGAKVADPARRIVAVMGDGGLEMGIGELATLRDLGLPVTLVLFQDQSLALIALKQNSAGLAPHGVALGLTDFAAVATAFGGHGRTVTSAAALEAELAAARDRDRFTLIACRFDADAYDKAF</sequence>
<feature type="compositionally biased region" description="Low complexity" evidence="4">
    <location>
        <begin position="63"/>
        <end position="78"/>
    </location>
</feature>
<dbReference type="SUPFAM" id="SSF52518">
    <property type="entry name" value="Thiamin diphosphate-binding fold (THDP-binding)"/>
    <property type="match status" value="1"/>
</dbReference>
<dbReference type="EMBL" id="NHON01000122">
    <property type="protein sequence ID" value="OWJ59091.1"/>
    <property type="molecule type" value="Genomic_DNA"/>
</dbReference>